<dbReference type="GO" id="GO:0050684">
    <property type="term" value="P:regulation of mRNA processing"/>
    <property type="evidence" value="ECO:0007669"/>
    <property type="project" value="TreeGrafter"/>
</dbReference>
<evidence type="ECO:0000256" key="3">
    <source>
        <dbReference type="ARBA" id="ARBA00022679"/>
    </source>
</evidence>
<evidence type="ECO:0000313" key="11">
    <source>
        <dbReference type="EMBL" id="CRL27535.1"/>
    </source>
</evidence>
<dbReference type="Gene3D" id="1.10.510.10">
    <property type="entry name" value="Transferase(Phosphotransferase) domain 1"/>
    <property type="match status" value="1"/>
</dbReference>
<feature type="domain" description="Protein kinase" evidence="10">
    <location>
        <begin position="72"/>
        <end position="444"/>
    </location>
</feature>
<keyword evidence="3" id="KW-0808">Transferase</keyword>
<dbReference type="AlphaFoldDB" id="A0A0G4PM88"/>
<evidence type="ECO:0000313" key="12">
    <source>
        <dbReference type="Proteomes" id="UP000053732"/>
    </source>
</evidence>
<dbReference type="STRING" id="1429867.A0A0G4PM88"/>
<evidence type="ECO:0000256" key="1">
    <source>
        <dbReference type="ARBA" id="ARBA00012513"/>
    </source>
</evidence>
<dbReference type="GO" id="GO:0000245">
    <property type="term" value="P:spliceosomal complex assembly"/>
    <property type="evidence" value="ECO:0007669"/>
    <property type="project" value="TreeGrafter"/>
</dbReference>
<dbReference type="InterPro" id="IPR000719">
    <property type="entry name" value="Prot_kinase_dom"/>
</dbReference>
<sequence>MAISWVVLRHAVPFRRISRRCIFSNSISTHSRKTQIDQPLYISPVDAEPLHRYRQGGYHPVTLGEYLKSGRYKVLHKLGWGGYSTVWAARDQREDIYVAVKISIAEMDNCGETRELQTLKKLASHHPPLKHTVHMLDTFDLNGPNGSHNCLVYELLGPNIPDTIDTHFPQGRLPRKLAKIIAKQSLLGLDGLHQQNIIHGGRSLSLEHFETFSYNIDLHTRNLAFTIPCIDNVTEEQFTEMLGKPDIGYVRRTDGTDLEPGIPEYIVRPSSHRTHSWKFSQSIKIIDFGESFVQTTIPQTLHTPLTVQAPEVIFQDHIDYRVDLWSMGCMVRQLFELFVGQPPFDSFLITPTILVGQMQEIASDDLPERWHAIRETMKGDNDEPPDTTAPNLQQWLEELYFDAPQSPDLTREDVARLGQIIGSLLLFEPSARASAKQVLEDPWFDE</sequence>
<evidence type="ECO:0000256" key="4">
    <source>
        <dbReference type="ARBA" id="ARBA00022741"/>
    </source>
</evidence>
<dbReference type="GO" id="GO:0004674">
    <property type="term" value="F:protein serine/threonine kinase activity"/>
    <property type="evidence" value="ECO:0007669"/>
    <property type="project" value="UniProtKB-KW"/>
</dbReference>
<evidence type="ECO:0000256" key="5">
    <source>
        <dbReference type="ARBA" id="ARBA00022777"/>
    </source>
</evidence>
<accession>A0A0G4PM88</accession>
<feature type="binding site" evidence="9">
    <location>
        <position position="101"/>
    </location>
    <ligand>
        <name>ATP</name>
        <dbReference type="ChEBI" id="CHEBI:30616"/>
    </ligand>
</feature>
<evidence type="ECO:0000256" key="9">
    <source>
        <dbReference type="PROSITE-ProRule" id="PRU10141"/>
    </source>
</evidence>
<name>A0A0G4PM88_PENC3</name>
<dbReference type="EMBL" id="HG793155">
    <property type="protein sequence ID" value="CRL27535.1"/>
    <property type="molecule type" value="Genomic_DNA"/>
</dbReference>
<dbReference type="SUPFAM" id="SSF56112">
    <property type="entry name" value="Protein kinase-like (PK-like)"/>
    <property type="match status" value="1"/>
</dbReference>
<dbReference type="SMART" id="SM00220">
    <property type="entry name" value="S_TKc"/>
    <property type="match status" value="1"/>
</dbReference>
<evidence type="ECO:0000256" key="2">
    <source>
        <dbReference type="ARBA" id="ARBA00022527"/>
    </source>
</evidence>
<comment type="catalytic activity">
    <reaction evidence="8">
        <text>L-seryl-[protein] + ATP = O-phospho-L-seryl-[protein] + ADP + H(+)</text>
        <dbReference type="Rhea" id="RHEA:17989"/>
        <dbReference type="Rhea" id="RHEA-COMP:9863"/>
        <dbReference type="Rhea" id="RHEA-COMP:11604"/>
        <dbReference type="ChEBI" id="CHEBI:15378"/>
        <dbReference type="ChEBI" id="CHEBI:29999"/>
        <dbReference type="ChEBI" id="CHEBI:30616"/>
        <dbReference type="ChEBI" id="CHEBI:83421"/>
        <dbReference type="ChEBI" id="CHEBI:456216"/>
        <dbReference type="EC" id="2.7.11.1"/>
    </reaction>
</comment>
<evidence type="ECO:0000259" key="10">
    <source>
        <dbReference type="PROSITE" id="PS50011"/>
    </source>
</evidence>
<reference evidence="11 12" key="1">
    <citation type="journal article" date="2014" name="Nat. Commun.">
        <title>Multiple recent horizontal transfers of a large genomic region in cheese making fungi.</title>
        <authorList>
            <person name="Cheeseman K."/>
            <person name="Ropars J."/>
            <person name="Renault P."/>
            <person name="Dupont J."/>
            <person name="Gouzy J."/>
            <person name="Branca A."/>
            <person name="Abraham A.L."/>
            <person name="Ceppi M."/>
            <person name="Conseiller E."/>
            <person name="Debuchy R."/>
            <person name="Malagnac F."/>
            <person name="Goarin A."/>
            <person name="Silar P."/>
            <person name="Lacoste S."/>
            <person name="Sallet E."/>
            <person name="Bensimon A."/>
            <person name="Giraud T."/>
            <person name="Brygoo Y."/>
        </authorList>
    </citation>
    <scope>NUCLEOTIDE SEQUENCE [LARGE SCALE GENOMIC DNA]</scope>
    <source>
        <strain evidence="12">FM 013</strain>
    </source>
</reference>
<dbReference type="Gene3D" id="3.30.200.20">
    <property type="entry name" value="Phosphorylase Kinase, domain 1"/>
    <property type="match status" value="1"/>
</dbReference>
<keyword evidence="4 9" id="KW-0547">Nucleotide-binding</keyword>
<dbReference type="Pfam" id="PF00069">
    <property type="entry name" value="Pkinase"/>
    <property type="match status" value="2"/>
</dbReference>
<dbReference type="EC" id="2.7.11.1" evidence="1"/>
<dbReference type="InterPro" id="IPR017441">
    <property type="entry name" value="Protein_kinase_ATP_BS"/>
</dbReference>
<keyword evidence="2" id="KW-0723">Serine/threonine-protein kinase</keyword>
<dbReference type="InterPro" id="IPR051334">
    <property type="entry name" value="SRPK"/>
</dbReference>
<dbReference type="GO" id="GO:0005524">
    <property type="term" value="F:ATP binding"/>
    <property type="evidence" value="ECO:0007669"/>
    <property type="project" value="UniProtKB-UniRule"/>
</dbReference>
<gene>
    <name evidence="11" type="ORF">PCAMFM013_S022g000215</name>
</gene>
<protein>
    <recommendedName>
        <fullName evidence="1">non-specific serine/threonine protein kinase</fullName>
        <ecNumber evidence="1">2.7.11.1</ecNumber>
    </recommendedName>
</protein>
<dbReference type="PROSITE" id="PS00107">
    <property type="entry name" value="PROTEIN_KINASE_ATP"/>
    <property type="match status" value="1"/>
</dbReference>
<keyword evidence="5 11" id="KW-0418">Kinase</keyword>
<evidence type="ECO:0000256" key="8">
    <source>
        <dbReference type="ARBA" id="ARBA00048679"/>
    </source>
</evidence>
<evidence type="ECO:0000256" key="7">
    <source>
        <dbReference type="ARBA" id="ARBA00047899"/>
    </source>
</evidence>
<dbReference type="PROSITE" id="PS50011">
    <property type="entry name" value="PROTEIN_KINASE_DOM"/>
    <property type="match status" value="1"/>
</dbReference>
<keyword evidence="6 9" id="KW-0067">ATP-binding</keyword>
<dbReference type="PANTHER" id="PTHR47634:SF9">
    <property type="entry name" value="PROTEIN KINASE DOMAIN-CONTAINING PROTEIN-RELATED"/>
    <property type="match status" value="1"/>
</dbReference>
<dbReference type="InterPro" id="IPR011009">
    <property type="entry name" value="Kinase-like_dom_sf"/>
</dbReference>
<comment type="catalytic activity">
    <reaction evidence="7">
        <text>L-threonyl-[protein] + ATP = O-phospho-L-threonyl-[protein] + ADP + H(+)</text>
        <dbReference type="Rhea" id="RHEA:46608"/>
        <dbReference type="Rhea" id="RHEA-COMP:11060"/>
        <dbReference type="Rhea" id="RHEA-COMP:11605"/>
        <dbReference type="ChEBI" id="CHEBI:15378"/>
        <dbReference type="ChEBI" id="CHEBI:30013"/>
        <dbReference type="ChEBI" id="CHEBI:30616"/>
        <dbReference type="ChEBI" id="CHEBI:61977"/>
        <dbReference type="ChEBI" id="CHEBI:456216"/>
        <dbReference type="EC" id="2.7.11.1"/>
    </reaction>
</comment>
<keyword evidence="12" id="KW-1185">Reference proteome</keyword>
<evidence type="ECO:0000256" key="6">
    <source>
        <dbReference type="ARBA" id="ARBA00022840"/>
    </source>
</evidence>
<dbReference type="PANTHER" id="PTHR47634">
    <property type="entry name" value="PROTEIN KINASE DOMAIN-CONTAINING PROTEIN-RELATED"/>
    <property type="match status" value="1"/>
</dbReference>
<organism evidence="11 12">
    <name type="scientific">Penicillium camemberti (strain FM 013)</name>
    <dbReference type="NCBI Taxonomy" id="1429867"/>
    <lineage>
        <taxon>Eukaryota</taxon>
        <taxon>Fungi</taxon>
        <taxon>Dikarya</taxon>
        <taxon>Ascomycota</taxon>
        <taxon>Pezizomycotina</taxon>
        <taxon>Eurotiomycetes</taxon>
        <taxon>Eurotiomycetidae</taxon>
        <taxon>Eurotiales</taxon>
        <taxon>Aspergillaceae</taxon>
        <taxon>Penicillium</taxon>
    </lineage>
</organism>
<proteinExistence type="predicted"/>
<dbReference type="Proteomes" id="UP000053732">
    <property type="component" value="Unassembled WGS sequence"/>
</dbReference>